<accession>Q9UWM1</accession>
<reference key="1">
    <citation type="journal article" date="1992" name="Appl. Microbiol. Biotechnol.">
        <authorList>
            <person name="Auburger G."/>
            <person name="Winter J."/>
        </authorList>
    </citation>
    <scope>PROTEIN SEQUENCE</scope>
</reference>
<name>Q9UWM1_METHU</name>
<keyword id="KW-0903">Direct protein sequencing</keyword>
<protein>
    <submittedName>
        <fullName>Benzoyl-CoA ligase</fullName>
    </submittedName>
</protein>
<sequence length="15" mass="1880">AKLYPEEFYNSADWF</sequence>
<dbReference type="PIR" id="A48372">
    <property type="entry name" value="A48372"/>
</dbReference>
<proteinExistence type="evidence at protein level"/>
<organism>
    <name type="scientific">Methanospirillum hungatei</name>
    <dbReference type="NCBI Taxonomy" id="2203"/>
    <lineage>
        <taxon>Archaea</taxon>
        <taxon>Methanobacteriati</taxon>
        <taxon>Methanobacteriota</taxon>
        <taxon>Stenosarchaea group</taxon>
        <taxon>Methanomicrobia</taxon>
        <taxon>Methanomicrobiales</taxon>
        <taxon>Methanospirillaceae</taxon>
        <taxon>Methanospirillum</taxon>
    </lineage>
</organism>